<proteinExistence type="predicted"/>
<name>A0A8S5SLT7_9VIRU</name>
<sequence>MAIQKDIVVNRKEYERIKRYDHNQMNNYVKSIYKSGFEDGKAAVPGIDIQYIVDIVKSVKGVGEKRAAEIVKALETKMAKV</sequence>
<keyword evidence="1" id="KW-0269">Exonuclease</keyword>
<accession>A0A8S5SLT7</accession>
<keyword evidence="1" id="KW-0378">Hydrolase</keyword>
<dbReference type="GO" id="GO:0004527">
    <property type="term" value="F:exonuclease activity"/>
    <property type="evidence" value="ECO:0007669"/>
    <property type="project" value="UniProtKB-KW"/>
</dbReference>
<organism evidence="1">
    <name type="scientific">Phage sp. ctgh419</name>
    <dbReference type="NCBI Taxonomy" id="2828009"/>
    <lineage>
        <taxon>Viruses</taxon>
    </lineage>
</organism>
<dbReference type="EMBL" id="BK032618">
    <property type="protein sequence ID" value="DAF51623.1"/>
    <property type="molecule type" value="Genomic_DNA"/>
</dbReference>
<keyword evidence="1" id="KW-0540">Nuclease</keyword>
<evidence type="ECO:0000313" key="1">
    <source>
        <dbReference type="EMBL" id="DAF51623.1"/>
    </source>
</evidence>
<reference evidence="1" key="1">
    <citation type="journal article" date="2021" name="Proc. Natl. Acad. Sci. U.S.A.">
        <title>A Catalog of Tens of Thousands of Viruses from Human Metagenomes Reveals Hidden Associations with Chronic Diseases.</title>
        <authorList>
            <person name="Tisza M.J."/>
            <person name="Buck C.B."/>
        </authorList>
    </citation>
    <scope>NUCLEOTIDE SEQUENCE</scope>
    <source>
        <strain evidence="1">Ctgh419</strain>
    </source>
</reference>
<protein>
    <submittedName>
        <fullName evidence="1">5'-3' exonuclease</fullName>
    </submittedName>
</protein>